<organism evidence="1 2">
    <name type="scientific">Enterococcus phage vB_Efs6_KEN16</name>
    <dbReference type="NCBI Taxonomy" id="3138325"/>
    <lineage>
        <taxon>Viruses</taxon>
        <taxon>Duplodnaviria</taxon>
        <taxon>Heunggongvirae</taxon>
        <taxon>Uroviricota</taxon>
        <taxon>Caudoviricetes</taxon>
        <taxon>Herelleviridae</taxon>
        <taxon>Brockvirinae</taxon>
        <taxon>Kochikohdavirus</taxon>
    </lineage>
</organism>
<keyword evidence="1" id="KW-0540">Nuclease</keyword>
<sequence length="209" mass="24402">MIILKEDRSNKYNPVHKKMHELWRSMIGRCYQPKNGSYKNYGARGVKTCEKWKTYDGFLEDVDSIDGYDLDKLLNGELELDKDIKINGNKIYSLETCTFVSSKVNSGNRRNNVWFIAINYETKDVICTNNREEFCRKYNLDTSSCWRVLQSSIGKDTRGKQCLQHKKWTLQYLDSFSLAYYKYVLSKKGISFDDNDSILSKLSELGVTK</sequence>
<accession>A0AAX4PT91</accession>
<dbReference type="Proteomes" id="UP001432787">
    <property type="component" value="Segment"/>
</dbReference>
<protein>
    <submittedName>
        <fullName evidence="1">HNH endonuclease</fullName>
    </submittedName>
</protein>
<dbReference type="GO" id="GO:0004519">
    <property type="term" value="F:endonuclease activity"/>
    <property type="evidence" value="ECO:0007669"/>
    <property type="project" value="UniProtKB-KW"/>
</dbReference>
<dbReference type="EMBL" id="PP582187">
    <property type="protein sequence ID" value="WZP35680.1"/>
    <property type="molecule type" value="Genomic_DNA"/>
</dbReference>
<proteinExistence type="predicted"/>
<evidence type="ECO:0000313" key="1">
    <source>
        <dbReference type="EMBL" id="WZP35680.1"/>
    </source>
</evidence>
<name>A0AAX4PT91_9CAUD</name>
<keyword evidence="1" id="KW-0378">Hydrolase</keyword>
<evidence type="ECO:0000313" key="2">
    <source>
        <dbReference type="Proteomes" id="UP001432787"/>
    </source>
</evidence>
<keyword evidence="1" id="KW-0255">Endonuclease</keyword>
<reference evidence="1" key="1">
    <citation type="submission" date="2024-04" db="EMBL/GenBank/DDBJ databases">
        <authorList>
            <person name="Soro O."/>
            <person name="Kigen C."/>
            <person name="Nyerere A."/>
            <person name="Musila L."/>
        </authorList>
    </citation>
    <scope>NUCLEOTIDE SEQUENCE</scope>
</reference>